<comment type="subcellular location">
    <subcellularLocation>
        <location evidence="1">Membrane</location>
        <topology evidence="1">Multi-pass membrane protein</topology>
    </subcellularLocation>
</comment>
<keyword evidence="6 7" id="KW-0472">Membrane</keyword>
<evidence type="ECO:0000256" key="2">
    <source>
        <dbReference type="ARBA" id="ARBA00009045"/>
    </source>
</evidence>
<dbReference type="InterPro" id="IPR022764">
    <property type="entry name" value="Peptidase_S54_rhomboid_dom"/>
</dbReference>
<keyword evidence="5 7" id="KW-1133">Transmembrane helix</keyword>
<evidence type="ECO:0000313" key="10">
    <source>
        <dbReference type="Proteomes" id="UP000630528"/>
    </source>
</evidence>
<keyword evidence="4" id="KW-0378">Hydrolase</keyword>
<evidence type="ECO:0000256" key="6">
    <source>
        <dbReference type="ARBA" id="ARBA00023136"/>
    </source>
</evidence>
<evidence type="ECO:0000259" key="8">
    <source>
        <dbReference type="Pfam" id="PF01694"/>
    </source>
</evidence>
<proteinExistence type="inferred from homology"/>
<dbReference type="Gene3D" id="1.20.1540.10">
    <property type="entry name" value="Rhomboid-like"/>
    <property type="match status" value="1"/>
</dbReference>
<feature type="domain" description="Peptidase S54 rhomboid" evidence="8">
    <location>
        <begin position="42"/>
        <end position="183"/>
    </location>
</feature>
<evidence type="ECO:0000256" key="5">
    <source>
        <dbReference type="ARBA" id="ARBA00022989"/>
    </source>
</evidence>
<sequence>MMPPLTKSLLIANVVVFLLQQALGDSFTALLALWPLGSGEFMPWQLVTYAFAHASLTHIGFNMYGLWMFGSELERVWGPRRLAVFYFASVLTAAIAQLAVSALLGSDAPTLGASGGLFGLLVGFAMLFPQRRIVLLIPPIPMPAWVFVTLYGAIELTLGVTGTQAGVAHFAHLGGLLGGWLVIRYWRGQPPFGSGR</sequence>
<feature type="transmembrane region" description="Helical" evidence="7">
    <location>
        <begin position="110"/>
        <end position="128"/>
    </location>
</feature>
<dbReference type="EMBL" id="JAEPWM010000001">
    <property type="protein sequence ID" value="MBK6005331.1"/>
    <property type="molecule type" value="Genomic_DNA"/>
</dbReference>
<dbReference type="InterPro" id="IPR035952">
    <property type="entry name" value="Rhomboid-like_sf"/>
</dbReference>
<comment type="caution">
    <text evidence="9">The sequence shown here is derived from an EMBL/GenBank/DDBJ whole genome shotgun (WGS) entry which is preliminary data.</text>
</comment>
<dbReference type="GO" id="GO:0006508">
    <property type="term" value="P:proteolysis"/>
    <property type="evidence" value="ECO:0007669"/>
    <property type="project" value="UniProtKB-KW"/>
</dbReference>
<dbReference type="SUPFAM" id="SSF144091">
    <property type="entry name" value="Rhomboid-like"/>
    <property type="match status" value="1"/>
</dbReference>
<feature type="transmembrane region" description="Helical" evidence="7">
    <location>
        <begin position="82"/>
        <end position="104"/>
    </location>
</feature>
<feature type="transmembrane region" description="Helical" evidence="7">
    <location>
        <begin position="48"/>
        <end position="70"/>
    </location>
</feature>
<organism evidence="9 10">
    <name type="scientific">Ramlibacter ginsenosidimutans</name>
    <dbReference type="NCBI Taxonomy" id="502333"/>
    <lineage>
        <taxon>Bacteria</taxon>
        <taxon>Pseudomonadati</taxon>
        <taxon>Pseudomonadota</taxon>
        <taxon>Betaproteobacteria</taxon>
        <taxon>Burkholderiales</taxon>
        <taxon>Comamonadaceae</taxon>
        <taxon>Ramlibacter</taxon>
    </lineage>
</organism>
<feature type="transmembrane region" description="Helical" evidence="7">
    <location>
        <begin position="166"/>
        <end position="186"/>
    </location>
</feature>
<dbReference type="PANTHER" id="PTHR43731:SF14">
    <property type="entry name" value="PRESENILIN-ASSOCIATED RHOMBOID-LIKE PROTEIN, MITOCHONDRIAL"/>
    <property type="match status" value="1"/>
</dbReference>
<dbReference type="Pfam" id="PF01694">
    <property type="entry name" value="Rhomboid"/>
    <property type="match status" value="1"/>
</dbReference>
<dbReference type="GO" id="GO:0016020">
    <property type="term" value="C:membrane"/>
    <property type="evidence" value="ECO:0007669"/>
    <property type="project" value="UniProtKB-SubCell"/>
</dbReference>
<evidence type="ECO:0000256" key="4">
    <source>
        <dbReference type="ARBA" id="ARBA00022801"/>
    </source>
</evidence>
<dbReference type="GO" id="GO:0004252">
    <property type="term" value="F:serine-type endopeptidase activity"/>
    <property type="evidence" value="ECO:0007669"/>
    <property type="project" value="InterPro"/>
</dbReference>
<reference evidence="9" key="1">
    <citation type="journal article" date="2012" name="J. Microbiol. Biotechnol.">
        <title>Ramlibacter ginsenosidimutans sp. nov., with ginsenoside-converting activity.</title>
        <authorList>
            <person name="Wang L."/>
            <person name="An D.S."/>
            <person name="Kim S.G."/>
            <person name="Jin F.X."/>
            <person name="Kim S.C."/>
            <person name="Lee S.T."/>
            <person name="Im W.T."/>
        </authorList>
    </citation>
    <scope>NUCLEOTIDE SEQUENCE</scope>
    <source>
        <strain evidence="9">KACC 17527</strain>
    </source>
</reference>
<keyword evidence="10" id="KW-1185">Reference proteome</keyword>
<protein>
    <submittedName>
        <fullName evidence="9">Rhomboid family intramembrane serine protease</fullName>
    </submittedName>
</protein>
<evidence type="ECO:0000256" key="1">
    <source>
        <dbReference type="ARBA" id="ARBA00004141"/>
    </source>
</evidence>
<gene>
    <name evidence="9" type="ORF">JJB11_04430</name>
</gene>
<accession>A0A934WL91</accession>
<comment type="similarity">
    <text evidence="2">Belongs to the peptidase S54 family.</text>
</comment>
<dbReference type="SMART" id="SM01160">
    <property type="entry name" value="DUF1751"/>
    <property type="match status" value="1"/>
</dbReference>
<dbReference type="Proteomes" id="UP000630528">
    <property type="component" value="Unassembled WGS sequence"/>
</dbReference>
<evidence type="ECO:0000313" key="9">
    <source>
        <dbReference type="EMBL" id="MBK6005331.1"/>
    </source>
</evidence>
<keyword evidence="9" id="KW-0645">Protease</keyword>
<evidence type="ECO:0000256" key="3">
    <source>
        <dbReference type="ARBA" id="ARBA00022692"/>
    </source>
</evidence>
<dbReference type="InterPro" id="IPR050925">
    <property type="entry name" value="Rhomboid_protease_S54"/>
</dbReference>
<name>A0A934WL91_9BURK</name>
<dbReference type="RefSeq" id="WP_201167045.1">
    <property type="nucleotide sequence ID" value="NZ_JAEPWM010000001.1"/>
</dbReference>
<evidence type="ECO:0000256" key="7">
    <source>
        <dbReference type="SAM" id="Phobius"/>
    </source>
</evidence>
<dbReference type="AlphaFoldDB" id="A0A934WL91"/>
<keyword evidence="3 7" id="KW-0812">Transmembrane</keyword>
<reference evidence="9" key="2">
    <citation type="submission" date="2021-01" db="EMBL/GenBank/DDBJ databases">
        <authorList>
            <person name="Kang M."/>
        </authorList>
    </citation>
    <scope>NUCLEOTIDE SEQUENCE</scope>
    <source>
        <strain evidence="9">KACC 17527</strain>
    </source>
</reference>
<dbReference type="PANTHER" id="PTHR43731">
    <property type="entry name" value="RHOMBOID PROTEASE"/>
    <property type="match status" value="1"/>
</dbReference>
<feature type="transmembrane region" description="Helical" evidence="7">
    <location>
        <begin position="135"/>
        <end position="154"/>
    </location>
</feature>